<dbReference type="KEGG" id="gbc:GbCGDNIH3_5116"/>
<reference evidence="2" key="1">
    <citation type="submission" date="2012-06" db="EMBL/GenBank/DDBJ databases">
        <title>Genome analysis of multiple Granulibacter bethesdensis isolates demonstrates substantial genome diversity.</title>
        <authorList>
            <person name="Greenberg D.E."/>
            <person name="Porcella S.F."/>
            <person name="Zarember K."/>
            <person name="Zelazny A.M."/>
            <person name="Bruno D."/>
            <person name="Martens C."/>
            <person name="Barbian K.D."/>
            <person name="Jaske E."/>
            <person name="Holland S.M."/>
        </authorList>
    </citation>
    <scope>NUCLEOTIDE SEQUENCE [LARGE SCALE GENOMIC DNA]</scope>
    <source>
        <strain evidence="2">CGDNIH3</strain>
    </source>
</reference>
<dbReference type="Proteomes" id="UP000019438">
    <property type="component" value="Chromosome"/>
</dbReference>
<dbReference type="AlphaFoldDB" id="A0AAN0RG67"/>
<evidence type="ECO:0000313" key="2">
    <source>
        <dbReference type="Proteomes" id="UP000019438"/>
    </source>
</evidence>
<proteinExistence type="predicted"/>
<dbReference type="EMBL" id="CP003181">
    <property type="protein sequence ID" value="AHJ64329.1"/>
    <property type="molecule type" value="Genomic_DNA"/>
</dbReference>
<name>A0AAN0RG67_9PROT</name>
<accession>A0AAN0RG67</accession>
<gene>
    <name evidence="1" type="ORF">GbCGDNIH3_5116</name>
</gene>
<organism evidence="1 2">
    <name type="scientific">Granulibacter bethesdensis</name>
    <dbReference type="NCBI Taxonomy" id="364410"/>
    <lineage>
        <taxon>Bacteria</taxon>
        <taxon>Pseudomonadati</taxon>
        <taxon>Pseudomonadota</taxon>
        <taxon>Alphaproteobacteria</taxon>
        <taxon>Acetobacterales</taxon>
        <taxon>Acetobacteraceae</taxon>
        <taxon>Granulibacter</taxon>
    </lineage>
</organism>
<evidence type="ECO:0000313" key="1">
    <source>
        <dbReference type="EMBL" id="AHJ64329.1"/>
    </source>
</evidence>
<protein>
    <submittedName>
        <fullName evidence="1">Uncharacterized protein</fullName>
    </submittedName>
</protein>
<sequence>MTVSSFSILADRGVLADEEQKQNCYFQKSEQKKYKLTSMA</sequence>